<keyword evidence="4 7" id="KW-0812">Transmembrane</keyword>
<dbReference type="AlphaFoldDB" id="A0A939T0U2"/>
<feature type="transmembrane region" description="Helical" evidence="7">
    <location>
        <begin position="165"/>
        <end position="194"/>
    </location>
</feature>
<dbReference type="Gene3D" id="1.10.3720.10">
    <property type="entry name" value="MetI-like"/>
    <property type="match status" value="1"/>
</dbReference>
<feature type="transmembrane region" description="Helical" evidence="7">
    <location>
        <begin position="65"/>
        <end position="85"/>
    </location>
</feature>
<evidence type="ECO:0000259" key="8">
    <source>
        <dbReference type="PROSITE" id="PS50928"/>
    </source>
</evidence>
<protein>
    <submittedName>
        <fullName evidence="9">ABC transporter permease subunit</fullName>
    </submittedName>
</protein>
<evidence type="ECO:0000256" key="1">
    <source>
        <dbReference type="ARBA" id="ARBA00004651"/>
    </source>
</evidence>
<keyword evidence="2 7" id="KW-0813">Transport</keyword>
<keyword evidence="5 7" id="KW-1133">Transmembrane helix</keyword>
<keyword evidence="6 7" id="KW-0472">Membrane</keyword>
<organism evidence="9 10">
    <name type="scientific">Actinomadura barringtoniae</name>
    <dbReference type="NCBI Taxonomy" id="1427535"/>
    <lineage>
        <taxon>Bacteria</taxon>
        <taxon>Bacillati</taxon>
        <taxon>Actinomycetota</taxon>
        <taxon>Actinomycetes</taxon>
        <taxon>Streptosporangiales</taxon>
        <taxon>Thermomonosporaceae</taxon>
        <taxon>Actinomadura</taxon>
    </lineage>
</organism>
<dbReference type="RefSeq" id="WP_208253767.1">
    <property type="nucleotide sequence ID" value="NZ_JAGEOJ010000001.1"/>
</dbReference>
<gene>
    <name evidence="9" type="ORF">J4573_03860</name>
</gene>
<evidence type="ECO:0000256" key="4">
    <source>
        <dbReference type="ARBA" id="ARBA00022692"/>
    </source>
</evidence>
<dbReference type="GO" id="GO:0055085">
    <property type="term" value="P:transmembrane transport"/>
    <property type="evidence" value="ECO:0007669"/>
    <property type="project" value="InterPro"/>
</dbReference>
<accession>A0A939T0U2</accession>
<evidence type="ECO:0000256" key="6">
    <source>
        <dbReference type="ARBA" id="ARBA00023136"/>
    </source>
</evidence>
<feature type="transmembrane region" description="Helical" evidence="7">
    <location>
        <begin position="97"/>
        <end position="117"/>
    </location>
</feature>
<evidence type="ECO:0000256" key="2">
    <source>
        <dbReference type="ARBA" id="ARBA00022448"/>
    </source>
</evidence>
<dbReference type="EMBL" id="JAGEOJ010000001">
    <property type="protein sequence ID" value="MBO2446211.1"/>
    <property type="molecule type" value="Genomic_DNA"/>
</dbReference>
<dbReference type="Proteomes" id="UP000669179">
    <property type="component" value="Unassembled WGS sequence"/>
</dbReference>
<keyword evidence="3" id="KW-1003">Cell membrane</keyword>
<sequence>MTTSRADLLRGTVGVAVFLGLAEVAGRAGLVDAKVLPPVSAVLERAGRLAADGGFRADVAATLTAWAYGLLLTVAIGVPAGLLIGSVPGVATAARPFIEFLRPIPSVAVIPLALLIFPDALDMKLAVIVFGAVWPVLINTVYGLGEVDPLAKDTLRGFGFGRLSVLLRVSLPSTAPFIATGVRLALAIALILAISAELMGGGVAGIGTFVIKAGASVEGVEMIIAATVWAGAFGVAFNELFGLAERRAFRWHVARTAEAGAA</sequence>
<dbReference type="PANTHER" id="PTHR30151:SF0">
    <property type="entry name" value="ABC TRANSPORTER PERMEASE PROTEIN MJ0413-RELATED"/>
    <property type="match status" value="1"/>
</dbReference>
<comment type="subcellular location">
    <subcellularLocation>
        <location evidence="1 7">Cell membrane</location>
        <topology evidence="1 7">Multi-pass membrane protein</topology>
    </subcellularLocation>
</comment>
<evidence type="ECO:0000256" key="7">
    <source>
        <dbReference type="RuleBase" id="RU363032"/>
    </source>
</evidence>
<keyword evidence="10" id="KW-1185">Reference proteome</keyword>
<comment type="caution">
    <text evidence="9">The sequence shown here is derived from an EMBL/GenBank/DDBJ whole genome shotgun (WGS) entry which is preliminary data.</text>
</comment>
<evidence type="ECO:0000256" key="5">
    <source>
        <dbReference type="ARBA" id="ARBA00022989"/>
    </source>
</evidence>
<dbReference type="InterPro" id="IPR000515">
    <property type="entry name" value="MetI-like"/>
</dbReference>
<comment type="similarity">
    <text evidence="7">Belongs to the binding-protein-dependent transport system permease family.</text>
</comment>
<feature type="domain" description="ABC transmembrane type-1" evidence="8">
    <location>
        <begin position="59"/>
        <end position="241"/>
    </location>
</feature>
<feature type="transmembrane region" description="Helical" evidence="7">
    <location>
        <begin position="222"/>
        <end position="241"/>
    </location>
</feature>
<evidence type="ECO:0000256" key="3">
    <source>
        <dbReference type="ARBA" id="ARBA00022475"/>
    </source>
</evidence>
<dbReference type="InterPro" id="IPR035906">
    <property type="entry name" value="MetI-like_sf"/>
</dbReference>
<evidence type="ECO:0000313" key="10">
    <source>
        <dbReference type="Proteomes" id="UP000669179"/>
    </source>
</evidence>
<reference evidence="9" key="1">
    <citation type="submission" date="2021-03" db="EMBL/GenBank/DDBJ databases">
        <authorList>
            <person name="Kanchanasin P."/>
            <person name="Saeng-In P."/>
            <person name="Phongsopitanun W."/>
            <person name="Yuki M."/>
            <person name="Kudo T."/>
            <person name="Ohkuma M."/>
            <person name="Tanasupawat S."/>
        </authorList>
    </citation>
    <scope>NUCLEOTIDE SEQUENCE</scope>
    <source>
        <strain evidence="9">GKU 128</strain>
    </source>
</reference>
<dbReference type="PANTHER" id="PTHR30151">
    <property type="entry name" value="ALKANE SULFONATE ABC TRANSPORTER-RELATED, MEMBRANE SUBUNIT"/>
    <property type="match status" value="1"/>
</dbReference>
<evidence type="ECO:0000313" key="9">
    <source>
        <dbReference type="EMBL" id="MBO2446211.1"/>
    </source>
</evidence>
<feature type="transmembrane region" description="Helical" evidence="7">
    <location>
        <begin position="123"/>
        <end position="144"/>
    </location>
</feature>
<name>A0A939T0U2_9ACTN</name>
<dbReference type="Pfam" id="PF00528">
    <property type="entry name" value="BPD_transp_1"/>
    <property type="match status" value="1"/>
</dbReference>
<proteinExistence type="inferred from homology"/>
<dbReference type="GO" id="GO:0005886">
    <property type="term" value="C:plasma membrane"/>
    <property type="evidence" value="ECO:0007669"/>
    <property type="project" value="UniProtKB-SubCell"/>
</dbReference>
<dbReference type="PROSITE" id="PS50928">
    <property type="entry name" value="ABC_TM1"/>
    <property type="match status" value="1"/>
</dbReference>
<dbReference type="SUPFAM" id="SSF161098">
    <property type="entry name" value="MetI-like"/>
    <property type="match status" value="1"/>
</dbReference>